<keyword evidence="6 10" id="KW-0603">Photosystem I</keyword>
<comment type="function">
    <text evidence="1 10">May help in the organization of the PsaE and PsaF subunits.</text>
</comment>
<evidence type="ECO:0000256" key="1">
    <source>
        <dbReference type="ARBA" id="ARBA00002115"/>
    </source>
</evidence>
<keyword evidence="7 10" id="KW-1133">Transmembrane helix</keyword>
<evidence type="ECO:0000256" key="7">
    <source>
        <dbReference type="ARBA" id="ARBA00022989"/>
    </source>
</evidence>
<dbReference type="GO" id="GO:0015979">
    <property type="term" value="P:photosynthesis"/>
    <property type="evidence" value="ECO:0007669"/>
    <property type="project" value="UniProtKB-UniRule"/>
</dbReference>
<name>A0A7T8G022_9TRAC</name>
<dbReference type="SUPFAM" id="SSF81544">
    <property type="entry name" value="Subunit IX of photosystem I reaction centre, PsaJ"/>
    <property type="match status" value="1"/>
</dbReference>
<dbReference type="EMBL" id="MN427927">
    <property type="protein sequence ID" value="QQP17306.1"/>
    <property type="molecule type" value="Genomic_DNA"/>
</dbReference>
<evidence type="ECO:0000256" key="4">
    <source>
        <dbReference type="ARBA" id="ARBA00019868"/>
    </source>
</evidence>
<dbReference type="AlphaFoldDB" id="A0A7T8G022"/>
<gene>
    <name evidence="10 11" type="primary">psaJ</name>
</gene>
<keyword evidence="11" id="KW-0934">Plastid</keyword>
<geneLocation type="chloroplast" evidence="11"/>
<dbReference type="Pfam" id="PF01701">
    <property type="entry name" value="PSI_PsaJ"/>
    <property type="match status" value="1"/>
</dbReference>
<dbReference type="HAMAP" id="MF_00522">
    <property type="entry name" value="PSI_PsaJ"/>
    <property type="match status" value="1"/>
</dbReference>
<keyword evidence="5 10" id="KW-0812">Transmembrane</keyword>
<accession>A0A7T8G022</accession>
<comment type="subcellular location">
    <subcellularLocation>
        <location evidence="2">Membrane</location>
        <topology evidence="2">Single-pass membrane protein</topology>
    </subcellularLocation>
    <subcellularLocation>
        <location evidence="10">Plastid</location>
        <location evidence="10">Chloroplast thylakoid membrane</location>
        <topology evidence="10">Single-pass membrane protein</topology>
    </subcellularLocation>
</comment>
<dbReference type="GO" id="GO:0009522">
    <property type="term" value="C:photosystem I"/>
    <property type="evidence" value="ECO:0007669"/>
    <property type="project" value="UniProtKB-KW"/>
</dbReference>
<evidence type="ECO:0000313" key="11">
    <source>
        <dbReference type="EMBL" id="QQP17306.1"/>
    </source>
</evidence>
<sequence>TRDVKTYVPAAPVPAALRFGFSAGSLIEINRFFPDALVFPSAQ</sequence>
<keyword evidence="8 10" id="KW-0472">Membrane</keyword>
<dbReference type="Gene3D" id="1.20.5.510">
    <property type="entry name" value="Single helix bin"/>
    <property type="match status" value="1"/>
</dbReference>
<evidence type="ECO:0000256" key="10">
    <source>
        <dbReference type="HAMAP-Rule" id="MF_00522"/>
    </source>
</evidence>
<evidence type="ECO:0000256" key="6">
    <source>
        <dbReference type="ARBA" id="ARBA00022836"/>
    </source>
</evidence>
<evidence type="ECO:0000256" key="8">
    <source>
        <dbReference type="ARBA" id="ARBA00023136"/>
    </source>
</evidence>
<dbReference type="PANTHER" id="PTHR36082">
    <property type="match status" value="1"/>
</dbReference>
<evidence type="ECO:0000256" key="3">
    <source>
        <dbReference type="ARBA" id="ARBA00006318"/>
    </source>
</evidence>
<keyword evidence="11" id="KW-0150">Chloroplast</keyword>
<dbReference type="PANTHER" id="PTHR36082:SF2">
    <property type="entry name" value="PHOTOSYSTEM I REACTION CENTER SUBUNIT IX"/>
    <property type="match status" value="1"/>
</dbReference>
<proteinExistence type="inferred from homology"/>
<dbReference type="InterPro" id="IPR036062">
    <property type="entry name" value="PSI_PsaJ_sf"/>
</dbReference>
<reference evidence="11" key="1">
    <citation type="journal article" date="2020" name="Mol. Phylogenet. Evol.">
        <title>Plastome-based phylogenomics resolves the placement of the sanguinolenta group in the spikemoss of lycophyte (Selaginellaceae).</title>
        <authorList>
            <person name="Zhang H.-R."/>
            <person name="Wei R."/>
            <person name="Xiang Q.-P."/>
            <person name="Zhang X.-C."/>
        </authorList>
    </citation>
    <scope>NUCLEOTIDE SEQUENCE</scope>
</reference>
<comment type="similarity">
    <text evidence="3 10">Belongs to the PsaJ family.</text>
</comment>
<dbReference type="GO" id="GO:0009535">
    <property type="term" value="C:chloroplast thylakoid membrane"/>
    <property type="evidence" value="ECO:0007669"/>
    <property type="project" value="UniProtKB-SubCell"/>
</dbReference>
<evidence type="ECO:0000256" key="5">
    <source>
        <dbReference type="ARBA" id="ARBA00022692"/>
    </source>
</evidence>
<protein>
    <recommendedName>
        <fullName evidence="4 10">Photosystem I reaction center subunit IX</fullName>
    </recommendedName>
    <alternativeName>
        <fullName evidence="9 10">PSI-J</fullName>
    </alternativeName>
</protein>
<keyword evidence="10" id="KW-0602">Photosynthesis</keyword>
<evidence type="ECO:0000256" key="2">
    <source>
        <dbReference type="ARBA" id="ARBA00004167"/>
    </source>
</evidence>
<dbReference type="InterPro" id="IPR002615">
    <property type="entry name" value="PSI_PsaJ"/>
</dbReference>
<evidence type="ECO:0000256" key="9">
    <source>
        <dbReference type="ARBA" id="ARBA00033429"/>
    </source>
</evidence>
<organism evidence="11">
    <name type="scientific">Megaloselaginella exaltata</name>
    <dbReference type="NCBI Taxonomy" id="3140882"/>
    <lineage>
        <taxon>Eukaryota</taxon>
        <taxon>Viridiplantae</taxon>
        <taxon>Streptophyta</taxon>
        <taxon>Embryophyta</taxon>
        <taxon>Tracheophyta</taxon>
        <taxon>Lycopodiopsida</taxon>
        <taxon>Selaginellales</taxon>
        <taxon>Selaginellaceae</taxon>
        <taxon>Gymnogynoideae</taxon>
        <taxon>Megaloselaginella</taxon>
    </lineage>
</organism>
<keyword evidence="10" id="KW-0793">Thylakoid</keyword>